<dbReference type="GO" id="GO:0008887">
    <property type="term" value="F:glycerate kinase activity"/>
    <property type="evidence" value="ECO:0007669"/>
    <property type="project" value="UniProtKB-EC"/>
</dbReference>
<reference evidence="5 6" key="1">
    <citation type="submission" date="2023-07" db="EMBL/GenBank/DDBJ databases">
        <title>Genomic Encyclopedia of Type Strains, Phase IV (KMG-IV): sequencing the most valuable type-strain genomes for metagenomic binning, comparative biology and taxonomic classification.</title>
        <authorList>
            <person name="Goeker M."/>
        </authorList>
    </citation>
    <scope>NUCLEOTIDE SEQUENCE [LARGE SCALE GENOMIC DNA]</scope>
    <source>
        <strain evidence="5 6">DSM 4006</strain>
    </source>
</reference>
<dbReference type="NCBIfam" id="TIGR00045">
    <property type="entry name" value="glycerate kinase"/>
    <property type="match status" value="1"/>
</dbReference>
<comment type="similarity">
    <text evidence="1 4">Belongs to the glycerate kinase type-1 family.</text>
</comment>
<dbReference type="PANTHER" id="PTHR21599">
    <property type="entry name" value="GLYCERATE KINASE"/>
    <property type="match status" value="1"/>
</dbReference>
<dbReference type="InterPro" id="IPR018193">
    <property type="entry name" value="Glyc_kinase_flavodox-like_fold"/>
</dbReference>
<keyword evidence="6" id="KW-1185">Reference proteome</keyword>
<keyword evidence="2 4" id="KW-0808">Transferase</keyword>
<dbReference type="PIRSF" id="PIRSF006078">
    <property type="entry name" value="GlxK"/>
    <property type="match status" value="1"/>
</dbReference>
<dbReference type="Gene3D" id="3.40.50.10350">
    <property type="entry name" value="Glycerate kinase, domain 1"/>
    <property type="match status" value="2"/>
</dbReference>
<name>A0ABT9XG20_9BACL</name>
<evidence type="ECO:0000313" key="6">
    <source>
        <dbReference type="Proteomes" id="UP001232973"/>
    </source>
</evidence>
<dbReference type="EC" id="2.7.1.31" evidence="5"/>
<evidence type="ECO:0000256" key="3">
    <source>
        <dbReference type="ARBA" id="ARBA00022777"/>
    </source>
</evidence>
<dbReference type="Gene3D" id="3.90.1510.10">
    <property type="entry name" value="Glycerate kinase, domain 2"/>
    <property type="match status" value="2"/>
</dbReference>
<evidence type="ECO:0000256" key="2">
    <source>
        <dbReference type="ARBA" id="ARBA00022679"/>
    </source>
</evidence>
<keyword evidence="3 4" id="KW-0418">Kinase</keyword>
<dbReference type="RefSeq" id="WP_274455314.1">
    <property type="nucleotide sequence ID" value="NZ_CP067097.1"/>
</dbReference>
<evidence type="ECO:0000256" key="4">
    <source>
        <dbReference type="PIRNR" id="PIRNR006078"/>
    </source>
</evidence>
<protein>
    <submittedName>
        <fullName evidence="5">Glycerate kinase</fullName>
        <ecNumber evidence="5">2.7.1.31</ecNumber>
    </submittedName>
</protein>
<dbReference type="InterPro" id="IPR036129">
    <property type="entry name" value="Glycerate_kinase_sf"/>
</dbReference>
<sequence>MRVVIAPDSFKGTLCASAAAEAVARGLRRAWPDCEAVLKPMADGGEGTQEAVLTAIGGERIEIEAVDPLGRTVSAAYALLPTGEALIELASASGLTRVEEEKRDAVHALAASTYGTGQLIRDAIRRGAARILLTLGGSATSDGGYGLLAALGARYYDADGQPQSGQDASELATVERIDAGEALHLLRGVEIRAACDVNNPLCGPLGAASVYGPQKGLDAPAVARRDAELRRFAALLQQAVRTQGGAIANGGVSARGRVSDGGMAQDVSVLPGIGAAGGASLPLVQLAGAALVPGAELVGQAIGLPEAVGQADLVITGEGRSDAQSAMGKVPAYVGRLAEQAGKPCLLLSGALGAGYEALLRLGITKAFAASPAHATSDELRVHAAAWLEQAAAAAAAVWQREGAQDR</sequence>
<comment type="caution">
    <text evidence="5">The sequence shown here is derived from an EMBL/GenBank/DDBJ whole genome shotgun (WGS) entry which is preliminary data.</text>
</comment>
<gene>
    <name evidence="5" type="ORF">J2S03_000513</name>
</gene>
<dbReference type="SUPFAM" id="SSF110738">
    <property type="entry name" value="Glycerate kinase I"/>
    <property type="match status" value="1"/>
</dbReference>
<dbReference type="PANTHER" id="PTHR21599:SF0">
    <property type="entry name" value="GLYCERATE KINASE"/>
    <property type="match status" value="1"/>
</dbReference>
<dbReference type="InterPro" id="IPR018197">
    <property type="entry name" value="Glycerate_kinase_RE-like"/>
</dbReference>
<accession>A0ABT9XG20</accession>
<organism evidence="5 6">
    <name type="scientific">Alicyclobacillus cycloheptanicus</name>
    <dbReference type="NCBI Taxonomy" id="1457"/>
    <lineage>
        <taxon>Bacteria</taxon>
        <taxon>Bacillati</taxon>
        <taxon>Bacillota</taxon>
        <taxon>Bacilli</taxon>
        <taxon>Bacillales</taxon>
        <taxon>Alicyclobacillaceae</taxon>
        <taxon>Alicyclobacillus</taxon>
    </lineage>
</organism>
<evidence type="ECO:0000256" key="1">
    <source>
        <dbReference type="ARBA" id="ARBA00006284"/>
    </source>
</evidence>
<dbReference type="Pfam" id="PF02595">
    <property type="entry name" value="Gly_kinase"/>
    <property type="match status" value="1"/>
</dbReference>
<dbReference type="InterPro" id="IPR004381">
    <property type="entry name" value="Glycerate_kinase"/>
</dbReference>
<dbReference type="Proteomes" id="UP001232973">
    <property type="component" value="Unassembled WGS sequence"/>
</dbReference>
<proteinExistence type="inferred from homology"/>
<dbReference type="EMBL" id="JAUSTP010000002">
    <property type="protein sequence ID" value="MDQ0188701.1"/>
    <property type="molecule type" value="Genomic_DNA"/>
</dbReference>
<evidence type="ECO:0000313" key="5">
    <source>
        <dbReference type="EMBL" id="MDQ0188701.1"/>
    </source>
</evidence>